<dbReference type="AlphaFoldDB" id="A0A832D0Z7"/>
<dbReference type="GO" id="GO:0005975">
    <property type="term" value="P:carbohydrate metabolic process"/>
    <property type="evidence" value="ECO:0007669"/>
    <property type="project" value="InterPro"/>
</dbReference>
<accession>A0A832D0Z7</accession>
<sequence length="305" mass="36143">MLKKLFYILKPFIPRKLQLLLRKKLILSKLPKYKDIWPVLKGSERKPECFNGWPDGKQFAFVLTHDVEHKRGFDRVIRLMELEKRLGFVSSFNFVPERGYKVEMELLTILRENGFDFGVHGLYHDGKLFSSESEFLRRADKINFYLKQWNTRGFRAPAMHHNLDWIGALEIDYDMSTFDTDPFEPQPDGVGTIFPFWVENKRNKNGGYIELPYTLPQDFTPFVLMKESSPKIWIDKLNWIAQNYGMVLVNVHPDYIDFESSGKSYEEFDVKIYIEFLEYVKTNYEGKYWNALPKDVAGFWKSLLL</sequence>
<protein>
    <recommendedName>
        <fullName evidence="2">NodB homology domain-containing protein</fullName>
    </recommendedName>
</protein>
<dbReference type="Gene3D" id="3.20.20.370">
    <property type="entry name" value="Glycoside hydrolase/deacetylase"/>
    <property type="match status" value="1"/>
</dbReference>
<reference evidence="1" key="1">
    <citation type="journal article" date="2020" name="mSystems">
        <title>Genome- and Community-Level Interaction Insights into Carbon Utilization and Element Cycling Functions of Hydrothermarchaeota in Hydrothermal Sediment.</title>
        <authorList>
            <person name="Zhou Z."/>
            <person name="Liu Y."/>
            <person name="Xu W."/>
            <person name="Pan J."/>
            <person name="Luo Z.H."/>
            <person name="Li M."/>
        </authorList>
    </citation>
    <scope>NUCLEOTIDE SEQUENCE [LARGE SCALE GENOMIC DNA]</scope>
    <source>
        <strain evidence="1">SpSt-500</strain>
    </source>
</reference>
<name>A0A832D0Z7_9BACT</name>
<comment type="caution">
    <text evidence="1">The sequence shown here is derived from an EMBL/GenBank/DDBJ whole genome shotgun (WGS) entry which is preliminary data.</text>
</comment>
<evidence type="ECO:0008006" key="2">
    <source>
        <dbReference type="Google" id="ProtNLM"/>
    </source>
</evidence>
<dbReference type="SUPFAM" id="SSF88713">
    <property type="entry name" value="Glycoside hydrolase/deacetylase"/>
    <property type="match status" value="1"/>
</dbReference>
<evidence type="ECO:0000313" key="1">
    <source>
        <dbReference type="EMBL" id="HGT47613.1"/>
    </source>
</evidence>
<dbReference type="EMBL" id="DSVI01000007">
    <property type="protein sequence ID" value="HGT47613.1"/>
    <property type="molecule type" value="Genomic_DNA"/>
</dbReference>
<proteinExistence type="predicted"/>
<gene>
    <name evidence="1" type="ORF">ENS56_06235</name>
</gene>
<organism evidence="1">
    <name type="scientific">Ignavibacterium album</name>
    <dbReference type="NCBI Taxonomy" id="591197"/>
    <lineage>
        <taxon>Bacteria</taxon>
        <taxon>Pseudomonadati</taxon>
        <taxon>Ignavibacteriota</taxon>
        <taxon>Ignavibacteria</taxon>
        <taxon>Ignavibacteriales</taxon>
        <taxon>Ignavibacteriaceae</taxon>
        <taxon>Ignavibacterium</taxon>
    </lineage>
</organism>
<dbReference type="InterPro" id="IPR011330">
    <property type="entry name" value="Glyco_hydro/deAcase_b/a-brl"/>
</dbReference>